<evidence type="ECO:0000313" key="2">
    <source>
        <dbReference type="Proteomes" id="UP000435138"/>
    </source>
</evidence>
<sequence>MMHQQYIKSYKLGEMCRKAMLAFAVGASSLFTLFISEVAMAQTYSTERILAISSELSGKYSRKKIDLGETGFSFSSILNDKMDIWTETAPQEKEGVIARIYEPEDRDRLMIEVHRLRFPSFADAQTAGYGFLAINGYNRILQDQEKGNSVFGFLAGSEFKEGAGYSRMSRVAAISRGRDVLVIHAAFDYEDYPEYEDALSRFFGGLRMHDDGDALASLREEKAKGGETFLYPQNWDVKKVDSSGKPEGTSDYNLSLDGEEYPNLVVHIRPVDLTKGREVAAEMISTFTKQIDQSGQTSFAGDAEMQTIKNTSGETVAHAYARAWDMAAGGHFVSEIYVQKNTSPSISVLGLNTYDARRNIRSFDAEARQMVFNGWVTGVSAFSVAKISLGQERSEIERQFDLRAVGR</sequence>
<reference evidence="1 2" key="1">
    <citation type="submission" date="2019-11" db="EMBL/GenBank/DDBJ databases">
        <title>Genome analysis of Rhizobacterium cereale a novel genus and species isolated from maize roots in North Spain.</title>
        <authorList>
            <person name="Menendez E."/>
            <person name="Flores-Felix J.D."/>
            <person name="Ramirez-Bahena M.-H."/>
            <person name="Igual J.M."/>
            <person name="Garcia-Fraile P."/>
            <person name="Peix A."/>
            <person name="Velazquez E."/>
        </authorList>
    </citation>
    <scope>NUCLEOTIDE SEQUENCE [LARGE SCALE GENOMIC DNA]</scope>
    <source>
        <strain evidence="1 2">RZME27</strain>
    </source>
</reference>
<organism evidence="1 2">
    <name type="scientific">Endobacterium cereale</name>
    <dbReference type="NCBI Taxonomy" id="2663029"/>
    <lineage>
        <taxon>Bacteria</taxon>
        <taxon>Pseudomonadati</taxon>
        <taxon>Pseudomonadota</taxon>
        <taxon>Alphaproteobacteria</taxon>
        <taxon>Hyphomicrobiales</taxon>
        <taxon>Rhizobiaceae</taxon>
        <taxon>Endobacterium</taxon>
    </lineage>
</organism>
<dbReference type="EMBL" id="WIXI01000039">
    <property type="protein sequence ID" value="MQY46075.1"/>
    <property type="molecule type" value="Genomic_DNA"/>
</dbReference>
<keyword evidence="2" id="KW-1185">Reference proteome</keyword>
<gene>
    <name evidence="1" type="ORF">GAO09_08400</name>
</gene>
<proteinExistence type="predicted"/>
<name>A0A6A8A4D2_9HYPH</name>
<accession>A0A6A8A4D2</accession>
<comment type="caution">
    <text evidence="1">The sequence shown here is derived from an EMBL/GenBank/DDBJ whole genome shotgun (WGS) entry which is preliminary data.</text>
</comment>
<dbReference type="Proteomes" id="UP000435138">
    <property type="component" value="Unassembled WGS sequence"/>
</dbReference>
<dbReference type="RefSeq" id="WP_153353581.1">
    <property type="nucleotide sequence ID" value="NZ_JAYKOO010000012.1"/>
</dbReference>
<evidence type="ECO:0000313" key="1">
    <source>
        <dbReference type="EMBL" id="MQY46075.1"/>
    </source>
</evidence>
<dbReference type="AlphaFoldDB" id="A0A6A8A4D2"/>
<protein>
    <submittedName>
        <fullName evidence="1">Uncharacterized protein</fullName>
    </submittedName>
</protein>